<evidence type="ECO:0000256" key="4">
    <source>
        <dbReference type="ARBA" id="ARBA00022723"/>
    </source>
</evidence>
<keyword evidence="5 7" id="KW-0863">Zinc-finger</keyword>
<comment type="subcellular location">
    <subcellularLocation>
        <location evidence="1">Cytoplasm</location>
    </subcellularLocation>
</comment>
<accession>C7J222</accession>
<feature type="compositionally biased region" description="Acidic residues" evidence="8">
    <location>
        <begin position="634"/>
        <end position="643"/>
    </location>
</feature>
<dbReference type="InterPro" id="IPR032010">
    <property type="entry name" value="APD1-4_M"/>
</dbReference>
<feature type="transmembrane region" description="Helical" evidence="9">
    <location>
        <begin position="566"/>
        <end position="587"/>
    </location>
</feature>
<evidence type="ECO:0000256" key="3">
    <source>
        <dbReference type="ARBA" id="ARBA00022490"/>
    </source>
</evidence>
<dbReference type="SMART" id="SM00225">
    <property type="entry name" value="BTB"/>
    <property type="match status" value="1"/>
</dbReference>
<dbReference type="InterPro" id="IPR013083">
    <property type="entry name" value="Znf_RING/FYVE/PHD"/>
</dbReference>
<dbReference type="CDD" id="cd00121">
    <property type="entry name" value="MATH"/>
    <property type="match status" value="1"/>
</dbReference>
<name>C7J222_ORYSJ</name>
<dbReference type="Gene3D" id="3.30.40.10">
    <property type="entry name" value="Zinc/RING finger domain, C3HC4 (zinc finger)"/>
    <property type="match status" value="1"/>
</dbReference>
<sequence>MASRSASIVQANVTSGYNLLTIDGYMATTPIPTGVYMTSSAFAIGGHQWRISYYPNGKNSGCADYISFDLILDENVAAPVYAQHRFRAAAAAVVVFDELHERERGEGPSRFVKRRILERSRRRHLKNDSFIVRCDVVVTEFRPAEVAPGSVDVDGPPSDLHRHLGDLLRGETGADVVFEVGGERFAAHRCVLDARSSVFDLELFGATTAKEVVVGQSTGIVRVDGMEARVFKALLFFAYTDSLPEMMTTTKKKMEEQAAGDGDDRYDIDAFTVGKVIALAEQHDCRVLRKLASISSCVVLDFRRMYCWAPATAAPSAAPFLLDKSCLKASSKSAPAALMLGYYHGSPELVVIGSGCSRLVETNSFFAQDIKARTEGGSPENGLVLYGMPVAPPLGVPAAWSEARRAVVPANSHMEWVYFLNRGSEIEVAYSVRSETESSRPICMIIARGKESFLQWAENPSANETTLSWHLVHGNGTIKQTINLSSEYFIALGNFNNQDVTVLLEFRIRTLFYNTSAADYTCSPASSLCTYKLPFLGQNVVVLSSGPKEGLNSDGHYVKLSYGPRWIVYIIGLVLLAVALLIMYDILNMLFGPGPGGGDARASLLSSSSAAAASKEEDDASLGSSYDSVSHDGDGEDDDDDVEERGGGGGGGEGRHLCVVCCDARRDCFFLPCGHSATCHACGTRVAEEDGSCPLCRRKLKKVRRIFSV</sequence>
<keyword evidence="4" id="KW-0479">Metal-binding</keyword>
<dbReference type="PROSITE" id="PS50089">
    <property type="entry name" value="ZF_RING_2"/>
    <property type="match status" value="1"/>
</dbReference>
<evidence type="ECO:0000313" key="13">
    <source>
        <dbReference type="EMBL" id="BAH93220.1"/>
    </source>
</evidence>
<dbReference type="AlphaFoldDB" id="C7J222"/>
<feature type="region of interest" description="Disordered" evidence="8">
    <location>
        <begin position="615"/>
        <end position="651"/>
    </location>
</feature>
<dbReference type="SMART" id="SM00184">
    <property type="entry name" value="RING"/>
    <property type="match status" value="1"/>
</dbReference>
<keyword evidence="6" id="KW-0862">Zinc</keyword>
<proteinExistence type="predicted"/>
<protein>
    <submittedName>
        <fullName evidence="13">Os05g0520700 protein</fullName>
    </submittedName>
</protein>
<evidence type="ECO:0000256" key="7">
    <source>
        <dbReference type="PROSITE-ProRule" id="PRU00175"/>
    </source>
</evidence>
<evidence type="ECO:0000313" key="14">
    <source>
        <dbReference type="Proteomes" id="UP000000763"/>
    </source>
</evidence>
<dbReference type="Pfam" id="PF13920">
    <property type="entry name" value="zf-C3HC4_3"/>
    <property type="match status" value="1"/>
</dbReference>
<dbReference type="InterPro" id="IPR000210">
    <property type="entry name" value="BTB/POZ_dom"/>
</dbReference>
<evidence type="ECO:0000259" key="12">
    <source>
        <dbReference type="PROSITE" id="PS50144"/>
    </source>
</evidence>
<dbReference type="InterPro" id="IPR001841">
    <property type="entry name" value="Znf_RING"/>
</dbReference>
<dbReference type="InterPro" id="IPR011333">
    <property type="entry name" value="SKP1/BTB/POZ_sf"/>
</dbReference>
<dbReference type="EMBL" id="AP008211">
    <property type="protein sequence ID" value="BAH93220.1"/>
    <property type="molecule type" value="Genomic_DNA"/>
</dbReference>
<keyword evidence="3" id="KW-0963">Cytoplasm</keyword>
<feature type="domain" description="BTB" evidence="11">
    <location>
        <begin position="174"/>
        <end position="243"/>
    </location>
</feature>
<dbReference type="Pfam" id="PF22486">
    <property type="entry name" value="MATH_2"/>
    <property type="match status" value="1"/>
</dbReference>
<feature type="domain" description="MATH" evidence="12">
    <location>
        <begin position="15"/>
        <end position="136"/>
    </location>
</feature>
<evidence type="ECO:0000256" key="6">
    <source>
        <dbReference type="ARBA" id="ARBA00022833"/>
    </source>
</evidence>
<dbReference type="InterPro" id="IPR008974">
    <property type="entry name" value="TRAF-like"/>
</dbReference>
<dbReference type="Pfam" id="PF00651">
    <property type="entry name" value="BTB"/>
    <property type="match status" value="1"/>
</dbReference>
<evidence type="ECO:0000256" key="1">
    <source>
        <dbReference type="ARBA" id="ARBA00004496"/>
    </source>
</evidence>
<dbReference type="KEGG" id="dosa:Os05g0520700"/>
<dbReference type="Pfam" id="PF16040">
    <property type="entry name" value="APD1-4_N"/>
    <property type="match status" value="1"/>
</dbReference>
<keyword evidence="9" id="KW-1133">Transmembrane helix</keyword>
<evidence type="ECO:0000256" key="9">
    <source>
        <dbReference type="SAM" id="Phobius"/>
    </source>
</evidence>
<dbReference type="Gene3D" id="3.30.710.10">
    <property type="entry name" value="Potassium Channel Kv1.1, Chain A"/>
    <property type="match status" value="1"/>
</dbReference>
<evidence type="ECO:0000259" key="11">
    <source>
        <dbReference type="PROSITE" id="PS50097"/>
    </source>
</evidence>
<dbReference type="GO" id="GO:0005737">
    <property type="term" value="C:cytoplasm"/>
    <property type="evidence" value="ECO:0007669"/>
    <property type="project" value="UniProtKB-SubCell"/>
</dbReference>
<organism evidence="13 14">
    <name type="scientific">Oryza sativa subsp. japonica</name>
    <name type="common">Rice</name>
    <dbReference type="NCBI Taxonomy" id="39947"/>
    <lineage>
        <taxon>Eukaryota</taxon>
        <taxon>Viridiplantae</taxon>
        <taxon>Streptophyta</taxon>
        <taxon>Embryophyta</taxon>
        <taxon>Tracheophyta</taxon>
        <taxon>Spermatophyta</taxon>
        <taxon>Magnoliopsida</taxon>
        <taxon>Liliopsida</taxon>
        <taxon>Poales</taxon>
        <taxon>Poaceae</taxon>
        <taxon>BOP clade</taxon>
        <taxon>Oryzoideae</taxon>
        <taxon>Oryzeae</taxon>
        <taxon>Oryzinae</taxon>
        <taxon>Oryza</taxon>
        <taxon>Oryza sativa</taxon>
    </lineage>
</organism>
<keyword evidence="9" id="KW-0812">Transmembrane</keyword>
<evidence type="ECO:0000256" key="2">
    <source>
        <dbReference type="ARBA" id="ARBA00004906"/>
    </source>
</evidence>
<reference evidence="14" key="2">
    <citation type="journal article" date="2008" name="Nucleic Acids Res.">
        <title>The rice annotation project database (RAP-DB): 2008 update.</title>
        <authorList>
            <consortium name="The rice annotation project (RAP)"/>
        </authorList>
    </citation>
    <scope>GENOME REANNOTATION</scope>
    <source>
        <strain evidence="14">cv. Nipponbare</strain>
    </source>
</reference>
<dbReference type="PANTHER" id="PTHR46858">
    <property type="entry name" value="OS05G0521000 PROTEIN"/>
    <property type="match status" value="1"/>
</dbReference>
<reference evidence="13 14" key="1">
    <citation type="journal article" date="2005" name="Nature">
        <title>The map-based sequence of the rice genome.</title>
        <authorList>
            <consortium name="International rice genome sequencing project (IRGSP)"/>
            <person name="Matsumoto T."/>
            <person name="Wu J."/>
            <person name="Kanamori H."/>
            <person name="Katayose Y."/>
            <person name="Fujisawa M."/>
            <person name="Namiki N."/>
            <person name="Mizuno H."/>
            <person name="Yamamoto K."/>
            <person name="Antonio B.A."/>
            <person name="Baba T."/>
            <person name="Sakata K."/>
            <person name="Nagamura Y."/>
            <person name="Aoki H."/>
            <person name="Arikawa K."/>
            <person name="Arita K."/>
            <person name="Bito T."/>
            <person name="Chiden Y."/>
            <person name="Fujitsuka N."/>
            <person name="Fukunaka R."/>
            <person name="Hamada M."/>
            <person name="Harada C."/>
            <person name="Hayashi A."/>
            <person name="Hijishita S."/>
            <person name="Honda M."/>
            <person name="Hosokawa S."/>
            <person name="Ichikawa Y."/>
            <person name="Idonuma A."/>
            <person name="Iijima M."/>
            <person name="Ikeda M."/>
            <person name="Ikeno M."/>
            <person name="Ito K."/>
            <person name="Ito S."/>
            <person name="Ito T."/>
            <person name="Ito Y."/>
            <person name="Ito Y."/>
            <person name="Iwabuchi A."/>
            <person name="Kamiya K."/>
            <person name="Karasawa W."/>
            <person name="Kurita K."/>
            <person name="Katagiri S."/>
            <person name="Kikuta A."/>
            <person name="Kobayashi H."/>
            <person name="Kobayashi N."/>
            <person name="Machita K."/>
            <person name="Maehara T."/>
            <person name="Masukawa M."/>
            <person name="Mizubayashi T."/>
            <person name="Mukai Y."/>
            <person name="Nagasaki H."/>
            <person name="Nagata Y."/>
            <person name="Naito S."/>
            <person name="Nakashima M."/>
            <person name="Nakama Y."/>
            <person name="Nakamichi Y."/>
            <person name="Nakamura M."/>
            <person name="Meguro A."/>
            <person name="Negishi M."/>
            <person name="Ohta I."/>
            <person name="Ohta T."/>
            <person name="Okamoto M."/>
            <person name="Ono N."/>
            <person name="Saji S."/>
            <person name="Sakaguchi M."/>
            <person name="Sakai K."/>
            <person name="Shibata M."/>
            <person name="Shimokawa T."/>
            <person name="Song J."/>
            <person name="Takazaki Y."/>
            <person name="Terasawa K."/>
            <person name="Tsugane M."/>
            <person name="Tsuji K."/>
            <person name="Ueda S."/>
            <person name="Waki K."/>
            <person name="Yamagata H."/>
            <person name="Yamamoto M."/>
            <person name="Yamamoto S."/>
            <person name="Yamane H."/>
            <person name="Yoshiki S."/>
            <person name="Yoshihara R."/>
            <person name="Yukawa K."/>
            <person name="Zhong H."/>
            <person name="Yano M."/>
            <person name="Yuan Q."/>
            <person name="Ouyang S."/>
            <person name="Liu J."/>
            <person name="Jones K.M."/>
            <person name="Gansberger K."/>
            <person name="Moffat K."/>
            <person name="Hill J."/>
            <person name="Bera J."/>
            <person name="Fadrosh D."/>
            <person name="Jin S."/>
            <person name="Johri S."/>
            <person name="Kim M."/>
            <person name="Overton L."/>
            <person name="Reardon M."/>
            <person name="Tsitrin T."/>
            <person name="Vuong H."/>
            <person name="Weaver B."/>
            <person name="Ciecko A."/>
            <person name="Tallon L."/>
            <person name="Jackson J."/>
            <person name="Pai G."/>
            <person name="Aken S.V."/>
            <person name="Utterback T."/>
            <person name="Reidmuller S."/>
            <person name="Feldblyum T."/>
            <person name="Hsiao J."/>
            <person name="Zismann V."/>
            <person name="Iobst S."/>
            <person name="de Vazeille A.R."/>
            <person name="Buell C.R."/>
            <person name="Ying K."/>
            <person name="Li Y."/>
            <person name="Lu T."/>
            <person name="Huang Y."/>
            <person name="Zhao Q."/>
            <person name="Feng Q."/>
            <person name="Zhang L."/>
            <person name="Zhu J."/>
            <person name="Weng Q."/>
            <person name="Mu J."/>
            <person name="Lu Y."/>
            <person name="Fan D."/>
            <person name="Liu Y."/>
            <person name="Guan J."/>
            <person name="Zhang Y."/>
            <person name="Yu S."/>
            <person name="Liu X."/>
            <person name="Zhang Y."/>
            <person name="Hong G."/>
            <person name="Han B."/>
            <person name="Choisne N."/>
            <person name="Demange N."/>
            <person name="Orjeda G."/>
            <person name="Samain S."/>
            <person name="Cattolico L."/>
            <person name="Pelletier E."/>
            <person name="Couloux A."/>
            <person name="Segurens B."/>
            <person name="Wincker P."/>
            <person name="D'Hont A."/>
            <person name="Scarpelli C."/>
            <person name="Weissenbach J."/>
            <person name="Salanoubat M."/>
            <person name="Quetier F."/>
            <person name="Yu Y."/>
            <person name="Kim H.R."/>
            <person name="Rambo T."/>
            <person name="Currie J."/>
            <person name="Collura K."/>
            <person name="Luo M."/>
            <person name="Yang T."/>
            <person name="Ammiraju J.S.S."/>
            <person name="Engler F."/>
            <person name="Soderlund C."/>
            <person name="Wing R.A."/>
            <person name="Palmer L.E."/>
            <person name="de la Bastide M."/>
            <person name="Spiegel L."/>
            <person name="Nascimento L."/>
            <person name="Zutavern T."/>
            <person name="O'Shaughnessy A."/>
            <person name="Dike S."/>
            <person name="Dedhia N."/>
            <person name="Preston R."/>
            <person name="Balija V."/>
            <person name="McCombie W.R."/>
            <person name="Chow T."/>
            <person name="Chen H."/>
            <person name="Chung M."/>
            <person name="Chen C."/>
            <person name="Shaw J."/>
            <person name="Wu H."/>
            <person name="Hsiao K."/>
            <person name="Chao Y."/>
            <person name="Chu M."/>
            <person name="Cheng C."/>
            <person name="Hour A."/>
            <person name="Lee P."/>
            <person name="Lin S."/>
            <person name="Lin Y."/>
            <person name="Liou J."/>
            <person name="Liu S."/>
            <person name="Hsing Y."/>
            <person name="Raghuvanshi S."/>
            <person name="Mohanty A."/>
            <person name="Bharti A.K."/>
            <person name="Gaur A."/>
            <person name="Gupta V."/>
            <person name="Kumar D."/>
            <person name="Ravi V."/>
            <person name="Vij S."/>
            <person name="Kapur A."/>
            <person name="Khurana P."/>
            <person name="Khurana P."/>
            <person name="Khurana J.P."/>
            <person name="Tyagi A.K."/>
            <person name="Gaikwad K."/>
            <person name="Singh A."/>
            <person name="Dalal V."/>
            <person name="Srivastava S."/>
            <person name="Dixit A."/>
            <person name="Pal A.K."/>
            <person name="Ghazi I.A."/>
            <person name="Yadav M."/>
            <person name="Pandit A."/>
            <person name="Bhargava A."/>
            <person name="Sureshbabu K."/>
            <person name="Batra K."/>
            <person name="Sharma T.R."/>
            <person name="Mohapatra T."/>
            <person name="Singh N.K."/>
            <person name="Messing J."/>
            <person name="Nelson A.B."/>
            <person name="Fuks G."/>
            <person name="Kavchok S."/>
            <person name="Keizer G."/>
            <person name="Linton E."/>
            <person name="Llaca V."/>
            <person name="Song R."/>
            <person name="Tanyolac B."/>
            <person name="Young S."/>
            <person name="Ho-Il K."/>
            <person name="Hahn J.H."/>
            <person name="Sangsakoo G."/>
            <person name="Vanavichit A."/>
            <person name="de Mattos Luiz.A.T."/>
            <person name="Zimmer P.D."/>
            <person name="Malone G."/>
            <person name="Dellagostin O."/>
            <person name="de Oliveira A.C."/>
            <person name="Bevan M."/>
            <person name="Bancroft I."/>
            <person name="Minx P."/>
            <person name="Cordum H."/>
            <person name="Wilson R."/>
            <person name="Cheng Z."/>
            <person name="Jin W."/>
            <person name="Jiang J."/>
            <person name="Leong S.A."/>
            <person name="Iwama H."/>
            <person name="Gojobori T."/>
            <person name="Itoh T."/>
            <person name="Niimura Y."/>
            <person name="Fujii Y."/>
            <person name="Habara T."/>
            <person name="Sakai H."/>
            <person name="Sato Y."/>
            <person name="Wilson G."/>
            <person name="Kumar K."/>
            <person name="McCouch S."/>
            <person name="Juretic N."/>
            <person name="Hoen D."/>
            <person name="Wright S."/>
            <person name="Bruskiewich R."/>
            <person name="Bureau T."/>
            <person name="Miyao A."/>
            <person name="Hirochika H."/>
            <person name="Nishikawa T."/>
            <person name="Kadowaki K."/>
            <person name="Sugiura M."/>
            <person name="Burr B."/>
            <person name="Sasaki T."/>
        </authorList>
    </citation>
    <scope>NUCLEOTIDE SEQUENCE [LARGE SCALE GENOMIC DNA]</scope>
    <source>
        <strain evidence="14">cv. Nipponbare</strain>
    </source>
</reference>
<dbReference type="Pfam" id="PF16041">
    <property type="entry name" value="APD1-4_M"/>
    <property type="match status" value="1"/>
</dbReference>
<dbReference type="PANTHER" id="PTHR46858:SF5">
    <property type="entry name" value="E3 UBIQUITIN-PROTEIN LIGASE APD1-RELATED"/>
    <property type="match status" value="1"/>
</dbReference>
<dbReference type="SUPFAM" id="SSF54695">
    <property type="entry name" value="POZ domain"/>
    <property type="match status" value="1"/>
</dbReference>
<dbReference type="InterPro" id="IPR032008">
    <property type="entry name" value="APD1-4_N"/>
</dbReference>
<dbReference type="InterPro" id="IPR002083">
    <property type="entry name" value="MATH/TRAF_dom"/>
</dbReference>
<dbReference type="Gene3D" id="2.60.210.10">
    <property type="entry name" value="Apoptosis, Tumor Necrosis Factor Receptor Associated Protein 2, Chain A"/>
    <property type="match status" value="1"/>
</dbReference>
<gene>
    <name evidence="13" type="ordered locus">Os05g0520700</name>
</gene>
<dbReference type="Proteomes" id="UP000000763">
    <property type="component" value="Chromosome 5"/>
</dbReference>
<dbReference type="SUPFAM" id="SSF49599">
    <property type="entry name" value="TRAF domain-like"/>
    <property type="match status" value="1"/>
</dbReference>
<evidence type="ECO:0000259" key="10">
    <source>
        <dbReference type="PROSITE" id="PS50089"/>
    </source>
</evidence>
<evidence type="ECO:0000256" key="8">
    <source>
        <dbReference type="SAM" id="MobiDB-lite"/>
    </source>
</evidence>
<dbReference type="PROSITE" id="PS50097">
    <property type="entry name" value="BTB"/>
    <property type="match status" value="1"/>
</dbReference>
<feature type="domain" description="RING-type" evidence="10">
    <location>
        <begin position="658"/>
        <end position="697"/>
    </location>
</feature>
<dbReference type="SUPFAM" id="SSF57850">
    <property type="entry name" value="RING/U-box"/>
    <property type="match status" value="1"/>
</dbReference>
<dbReference type="GO" id="GO:0008270">
    <property type="term" value="F:zinc ion binding"/>
    <property type="evidence" value="ECO:0007669"/>
    <property type="project" value="UniProtKB-KW"/>
</dbReference>
<dbReference type="PROSITE" id="PS50144">
    <property type="entry name" value="MATH"/>
    <property type="match status" value="1"/>
</dbReference>
<keyword evidence="9" id="KW-0472">Membrane</keyword>
<comment type="pathway">
    <text evidence="2">Protein modification; protein ubiquitination.</text>
</comment>
<evidence type="ECO:0000256" key="5">
    <source>
        <dbReference type="ARBA" id="ARBA00022771"/>
    </source>
</evidence>